<sequence>MRKATLRPTVAVRRGPLHYALGIQRNQIVLAQNTCESHAVDLEYDAIALWEYAIDLSTLVSHANPSASGELPSPTFDWGLSPRTTTATACSIS</sequence>
<gene>
    <name evidence="2" type="ORF">BD310DRAFT_535070</name>
    <name evidence="1" type="ORF">BD311DRAFT_840347</name>
</gene>
<dbReference type="Proteomes" id="UP000292957">
    <property type="component" value="Unassembled WGS sequence"/>
</dbReference>
<dbReference type="EMBL" id="ML145134">
    <property type="protein sequence ID" value="TBU57640.1"/>
    <property type="molecule type" value="Genomic_DNA"/>
</dbReference>
<keyword evidence="3" id="KW-1185">Reference proteome</keyword>
<dbReference type="OrthoDB" id="5358475at2759"/>
<evidence type="ECO:0000313" key="2">
    <source>
        <dbReference type="EMBL" id="TBU57640.1"/>
    </source>
</evidence>
<proteinExistence type="predicted"/>
<evidence type="ECO:0000313" key="1">
    <source>
        <dbReference type="EMBL" id="TBU33982.1"/>
    </source>
</evidence>
<evidence type="ECO:0000313" key="3">
    <source>
        <dbReference type="Proteomes" id="UP000292082"/>
    </source>
</evidence>
<name>A0A4Q9PTA5_9APHY</name>
<accession>A0A4Q9PTA5</accession>
<reference evidence="2 3" key="1">
    <citation type="submission" date="2019-01" db="EMBL/GenBank/DDBJ databases">
        <title>Draft genome sequences of three monokaryotic isolates of the white-rot basidiomycete fungus Dichomitus squalens.</title>
        <authorList>
            <consortium name="DOE Joint Genome Institute"/>
            <person name="Lopez S.C."/>
            <person name="Andreopoulos B."/>
            <person name="Pangilinan J."/>
            <person name="Lipzen A."/>
            <person name="Riley R."/>
            <person name="Ahrendt S."/>
            <person name="Ng V."/>
            <person name="Barry K."/>
            <person name="Daum C."/>
            <person name="Grigoriev I.V."/>
            <person name="Hilden K.S."/>
            <person name="Makela M.R."/>
            <person name="de Vries R.P."/>
        </authorList>
    </citation>
    <scope>NUCLEOTIDE SEQUENCE [LARGE SCALE GENOMIC DNA]</scope>
    <source>
        <strain evidence="2 3">CBS 464.89</strain>
        <strain evidence="1">OM18370.1</strain>
    </source>
</reference>
<organism evidence="2 3">
    <name type="scientific">Dichomitus squalens</name>
    <dbReference type="NCBI Taxonomy" id="114155"/>
    <lineage>
        <taxon>Eukaryota</taxon>
        <taxon>Fungi</taxon>
        <taxon>Dikarya</taxon>
        <taxon>Basidiomycota</taxon>
        <taxon>Agaricomycotina</taxon>
        <taxon>Agaricomycetes</taxon>
        <taxon>Polyporales</taxon>
        <taxon>Polyporaceae</taxon>
        <taxon>Dichomitus</taxon>
    </lineage>
</organism>
<dbReference type="AlphaFoldDB" id="A0A4Q9PTA5"/>
<dbReference type="EMBL" id="ML143389">
    <property type="protein sequence ID" value="TBU33982.1"/>
    <property type="molecule type" value="Genomic_DNA"/>
</dbReference>
<dbReference type="STRING" id="114155.A0A4Q9PTA5"/>
<dbReference type="Proteomes" id="UP000292082">
    <property type="component" value="Unassembled WGS sequence"/>
</dbReference>
<protein>
    <submittedName>
        <fullName evidence="2">Uncharacterized protein</fullName>
    </submittedName>
</protein>